<dbReference type="SUPFAM" id="SSF53335">
    <property type="entry name" value="S-adenosyl-L-methionine-dependent methyltransferases"/>
    <property type="match status" value="1"/>
</dbReference>
<dbReference type="OrthoDB" id="3243414at2"/>
<dbReference type="Pfam" id="PF08242">
    <property type="entry name" value="Methyltransf_12"/>
    <property type="match status" value="1"/>
</dbReference>
<dbReference type="NCBIfam" id="TIGR01733">
    <property type="entry name" value="AA-adenyl-dom"/>
    <property type="match status" value="1"/>
</dbReference>
<dbReference type="GO" id="GO:0072330">
    <property type="term" value="P:monocarboxylic acid biosynthetic process"/>
    <property type="evidence" value="ECO:0007669"/>
    <property type="project" value="UniProtKB-ARBA"/>
</dbReference>
<gene>
    <name evidence="6" type="ORF">BS329_08885</name>
</gene>
<evidence type="ECO:0000259" key="5">
    <source>
        <dbReference type="PROSITE" id="PS50075"/>
    </source>
</evidence>
<dbReference type="GO" id="GO:0005737">
    <property type="term" value="C:cytoplasm"/>
    <property type="evidence" value="ECO:0007669"/>
    <property type="project" value="TreeGrafter"/>
</dbReference>
<evidence type="ECO:0000313" key="6">
    <source>
        <dbReference type="EMBL" id="OLZ54622.1"/>
    </source>
</evidence>
<dbReference type="PANTHER" id="PTHR45527:SF1">
    <property type="entry name" value="FATTY ACID SYNTHASE"/>
    <property type="match status" value="1"/>
</dbReference>
<comment type="caution">
    <text evidence="6">The sequence shown here is derived from an EMBL/GenBank/DDBJ whole genome shotgun (WGS) entry which is preliminary data.</text>
</comment>
<keyword evidence="2" id="KW-0596">Phosphopantetheine</keyword>
<dbReference type="InterPro" id="IPR036736">
    <property type="entry name" value="ACP-like_sf"/>
</dbReference>
<protein>
    <recommendedName>
        <fullName evidence="5">Carrier domain-containing protein</fullName>
    </recommendedName>
</protein>
<dbReference type="FunFam" id="1.10.1200.10:FF:000016">
    <property type="entry name" value="Non-ribosomal peptide synthase"/>
    <property type="match status" value="1"/>
</dbReference>
<keyword evidence="3" id="KW-0597">Phosphoprotein</keyword>
<dbReference type="InterPro" id="IPR006162">
    <property type="entry name" value="Ppantetheine_attach_site"/>
</dbReference>
<dbReference type="InterPro" id="IPR000873">
    <property type="entry name" value="AMP-dep_synth/lig_dom"/>
</dbReference>
<dbReference type="InterPro" id="IPR013217">
    <property type="entry name" value="Methyltransf_12"/>
</dbReference>
<dbReference type="CDD" id="cd12117">
    <property type="entry name" value="A_NRPS_Srf_like"/>
    <property type="match status" value="1"/>
</dbReference>
<reference evidence="6 7" key="1">
    <citation type="submission" date="2016-01" db="EMBL/GenBank/DDBJ databases">
        <title>Amycolatopsis coloradensis genome sequencing and assembly.</title>
        <authorList>
            <person name="Mayilraj S."/>
        </authorList>
    </citation>
    <scope>NUCLEOTIDE SEQUENCE [LARGE SCALE GENOMIC DNA]</scope>
    <source>
        <strain evidence="6 7">DSM 44225</strain>
    </source>
</reference>
<dbReference type="Pfam" id="PF00550">
    <property type="entry name" value="PP-binding"/>
    <property type="match status" value="1"/>
</dbReference>
<feature type="region of interest" description="Disordered" evidence="4">
    <location>
        <begin position="923"/>
        <end position="945"/>
    </location>
</feature>
<accession>A0A1R0KYX5</accession>
<dbReference type="RefSeq" id="WP_076157832.1">
    <property type="nucleotide sequence ID" value="NZ_JBEZVB010000060.1"/>
</dbReference>
<dbReference type="GO" id="GO:0043041">
    <property type="term" value="P:amino acid activation for nonribosomal peptide biosynthetic process"/>
    <property type="evidence" value="ECO:0007669"/>
    <property type="project" value="TreeGrafter"/>
</dbReference>
<dbReference type="InterPro" id="IPR029063">
    <property type="entry name" value="SAM-dependent_MTases_sf"/>
</dbReference>
<dbReference type="PROSITE" id="PS50075">
    <property type="entry name" value="CARRIER"/>
    <property type="match status" value="1"/>
</dbReference>
<dbReference type="GO" id="GO:0031177">
    <property type="term" value="F:phosphopantetheine binding"/>
    <property type="evidence" value="ECO:0007669"/>
    <property type="project" value="InterPro"/>
</dbReference>
<evidence type="ECO:0000256" key="3">
    <source>
        <dbReference type="ARBA" id="ARBA00022553"/>
    </source>
</evidence>
<dbReference type="PANTHER" id="PTHR45527">
    <property type="entry name" value="NONRIBOSOMAL PEPTIDE SYNTHETASE"/>
    <property type="match status" value="1"/>
</dbReference>
<dbReference type="PROSITE" id="PS00012">
    <property type="entry name" value="PHOSPHOPANTETHEINE"/>
    <property type="match status" value="1"/>
</dbReference>
<dbReference type="Gene3D" id="3.40.50.980">
    <property type="match status" value="2"/>
</dbReference>
<sequence length="945" mass="102308">MTAPCLHEVVSRQAGRTPDATAIDGVGTLTYRELDRRANAVAQLLQARGIGRGSLVAVCLPRSGDLVVAMLGVLKAGAAYLPIDPALPPTRIAFLCADAAVSLALTSRRWSDRLPGDPLCLDGLSEKDDPPDPGTTPSAPACVMYTSGSTGRPLGSVIPHRAVLRLVRGNGFVPITATDRVAHASNICFDASTFEIWGALAAGACLVVFPDELVLDPRSFAAELRSRRISSLWLTSAYFDLIGATVPDAFATVDQLLVGGDTVHASTVRAVLAAGRPGRLLNAYGPTENTVFSAWYEVRDVPPHAVTVPIGFPVPGTEIQLLDDRLRPVGPDEVGELYLGGEGLALGYHRRPDATAARFVAVAGARLFRTGDLGRYRQDGALDHLGRRDRQVKLRGFRVEPAEVEAALTARPGVAQAVVVARREPARLDAWVVPERATGEGVVGQWRRLYDEVTYRGIDGGDPRFNITGWVSSYTGEPLPEAEMREQVEQTVARLRELRPRRVLEIGCGTGLLLLPLASETETYWGTDFSAVALAGLGPQVAGLPQVRLLNRRADDFSGIAGETFDLVVLNSVVQHFPSVHYLLRVLRKAVRVLRPGGAIFLGDLRSLPLLEEFHRSAGSRRGRQAVAEGVRQEPELVLDPDLFPALAQWFPEIGDARVQLRRGWADNELTHFRYDVVLRIGDQAGTGEPEWLDWPLDGEPADVLRGLVPPFGVRGVPNARLAGSGVHPEEFWRLAERLGLAAEIGWSADPHAFDAVFHHPGTPAPASPQRTSARRPADYATDPIFAEQARTLGPRLRRELAASLPDHLVPSVITVLPRLPLTSNGKVDLDALPEPALGAPTLQPARSVTERAVAEIWARVLGVPEVSVADNFFDIGGNSLKAAQVIEELRRTFDPRLPLVRLFDLPTVRAFSAALDDRGCTPGFSGERNRGRLRRARRRVGEPG</sequence>
<dbReference type="SUPFAM" id="SSF47336">
    <property type="entry name" value="ACP-like"/>
    <property type="match status" value="1"/>
</dbReference>
<dbReference type="EMBL" id="MQUQ01000004">
    <property type="protein sequence ID" value="OLZ54622.1"/>
    <property type="molecule type" value="Genomic_DNA"/>
</dbReference>
<evidence type="ECO:0000256" key="2">
    <source>
        <dbReference type="ARBA" id="ARBA00022450"/>
    </source>
</evidence>
<comment type="cofactor">
    <cofactor evidence="1">
        <name>pantetheine 4'-phosphate</name>
        <dbReference type="ChEBI" id="CHEBI:47942"/>
    </cofactor>
</comment>
<feature type="domain" description="Carrier" evidence="5">
    <location>
        <begin position="845"/>
        <end position="920"/>
    </location>
</feature>
<proteinExistence type="predicted"/>
<dbReference type="Gene3D" id="3.40.50.150">
    <property type="entry name" value="Vaccinia Virus protein VP39"/>
    <property type="match status" value="1"/>
</dbReference>
<dbReference type="Proteomes" id="UP000187486">
    <property type="component" value="Unassembled WGS sequence"/>
</dbReference>
<evidence type="ECO:0000256" key="4">
    <source>
        <dbReference type="SAM" id="MobiDB-lite"/>
    </source>
</evidence>
<keyword evidence="7" id="KW-1185">Reference proteome</keyword>
<dbReference type="Gene3D" id="1.10.1200.10">
    <property type="entry name" value="ACP-like"/>
    <property type="match status" value="1"/>
</dbReference>
<evidence type="ECO:0000313" key="7">
    <source>
        <dbReference type="Proteomes" id="UP000187486"/>
    </source>
</evidence>
<name>A0A1R0KYX5_9PSEU</name>
<dbReference type="Gene3D" id="3.30.300.30">
    <property type="match status" value="2"/>
</dbReference>
<dbReference type="Gene3D" id="2.30.38.10">
    <property type="entry name" value="Luciferase, Domain 3"/>
    <property type="match status" value="1"/>
</dbReference>
<dbReference type="Pfam" id="PF00501">
    <property type="entry name" value="AMP-binding"/>
    <property type="match status" value="1"/>
</dbReference>
<dbReference type="CDD" id="cd02440">
    <property type="entry name" value="AdoMet_MTases"/>
    <property type="match status" value="1"/>
</dbReference>
<dbReference type="InterPro" id="IPR020806">
    <property type="entry name" value="PKS_PP-bd"/>
</dbReference>
<dbReference type="InterPro" id="IPR010071">
    <property type="entry name" value="AA_adenyl_dom"/>
</dbReference>
<evidence type="ECO:0000256" key="1">
    <source>
        <dbReference type="ARBA" id="ARBA00001957"/>
    </source>
</evidence>
<dbReference type="InterPro" id="IPR009081">
    <property type="entry name" value="PP-bd_ACP"/>
</dbReference>
<dbReference type="AlphaFoldDB" id="A0A1R0KYX5"/>
<organism evidence="6 7">
    <name type="scientific">Amycolatopsis coloradensis</name>
    <dbReference type="NCBI Taxonomy" id="76021"/>
    <lineage>
        <taxon>Bacteria</taxon>
        <taxon>Bacillati</taxon>
        <taxon>Actinomycetota</taxon>
        <taxon>Actinomycetes</taxon>
        <taxon>Pseudonocardiales</taxon>
        <taxon>Pseudonocardiaceae</taxon>
        <taxon>Amycolatopsis</taxon>
    </lineage>
</organism>
<dbReference type="InterPro" id="IPR045851">
    <property type="entry name" value="AMP-bd_C_sf"/>
</dbReference>
<dbReference type="SMART" id="SM00823">
    <property type="entry name" value="PKS_PP"/>
    <property type="match status" value="1"/>
</dbReference>
<dbReference type="SUPFAM" id="SSF56801">
    <property type="entry name" value="Acetyl-CoA synthetase-like"/>
    <property type="match status" value="1"/>
</dbReference>
<dbReference type="GO" id="GO:0044550">
    <property type="term" value="P:secondary metabolite biosynthetic process"/>
    <property type="evidence" value="ECO:0007669"/>
    <property type="project" value="TreeGrafter"/>
</dbReference>
<dbReference type="STRING" id="76021.BS329_08885"/>